<evidence type="ECO:0000259" key="3">
    <source>
        <dbReference type="SMART" id="SM00829"/>
    </source>
</evidence>
<dbReference type="Pfam" id="PF08240">
    <property type="entry name" value="ADH_N"/>
    <property type="match status" value="1"/>
</dbReference>
<comment type="caution">
    <text evidence="4">The sequence shown here is derived from an EMBL/GenBank/DDBJ whole genome shotgun (WGS) entry which is preliminary data.</text>
</comment>
<dbReference type="InterPro" id="IPR013149">
    <property type="entry name" value="ADH-like_C"/>
</dbReference>
<comment type="similarity">
    <text evidence="1">Belongs to the zinc-containing alcohol dehydrogenase family.</text>
</comment>
<evidence type="ECO:0000256" key="2">
    <source>
        <dbReference type="ARBA" id="ARBA00023002"/>
    </source>
</evidence>
<evidence type="ECO:0000313" key="4">
    <source>
        <dbReference type="EMBL" id="KAL2847014.1"/>
    </source>
</evidence>
<evidence type="ECO:0000313" key="5">
    <source>
        <dbReference type="Proteomes" id="UP001610444"/>
    </source>
</evidence>
<feature type="domain" description="Enoyl reductase (ER)" evidence="3">
    <location>
        <begin position="23"/>
        <end position="350"/>
    </location>
</feature>
<dbReference type="InterPro" id="IPR013154">
    <property type="entry name" value="ADH-like_N"/>
</dbReference>
<dbReference type="SUPFAM" id="SSF51735">
    <property type="entry name" value="NAD(P)-binding Rossmann-fold domains"/>
    <property type="match status" value="1"/>
</dbReference>
<dbReference type="SUPFAM" id="SSF50129">
    <property type="entry name" value="GroES-like"/>
    <property type="match status" value="1"/>
</dbReference>
<dbReference type="InterPro" id="IPR047122">
    <property type="entry name" value="Trans-enoyl_RdTase-like"/>
</dbReference>
<keyword evidence="2" id="KW-0560">Oxidoreductase</keyword>
<dbReference type="EMBL" id="JBFXLR010000030">
    <property type="protein sequence ID" value="KAL2847014.1"/>
    <property type="molecule type" value="Genomic_DNA"/>
</dbReference>
<dbReference type="InterPro" id="IPR011032">
    <property type="entry name" value="GroES-like_sf"/>
</dbReference>
<gene>
    <name evidence="4" type="ORF">BJX68DRAFT_268315</name>
</gene>
<dbReference type="CDD" id="cd08249">
    <property type="entry name" value="enoyl_reductase_like"/>
    <property type="match status" value="1"/>
</dbReference>
<accession>A0ABR4K3W3</accession>
<proteinExistence type="inferred from homology"/>
<dbReference type="Gene3D" id="3.90.180.10">
    <property type="entry name" value="Medium-chain alcohol dehydrogenases, catalytic domain"/>
    <property type="match status" value="1"/>
</dbReference>
<sequence>MSLYARKPRTPTLATALLIKAIGTDYTLEPYHPVPIPGPDEVLIRCVAVSLNPVDWQSKAYNFGISSLPWVNGRDASGVIEAVGDNMSSLCVGDAVFTLTDYTKSHSGSYQEFFIATASSVARIPSGMSFESAAALPVAAITAAISLQRYMGIGPSVPCPISAREHRCLLIWGGATSTGYMAIQLAKIYGLSVITVASTVNFEYLRQAGADVVLDRKDPDEALRRIREITHGRLRLAFDAVGPTTARLCARALCKEAGQPSSVLVALAGLPKDVVEGPVFSTIMLPTVKVKLFHNEPTFGRHLLQELTAYLGDGRLKPPRISILSGGFQAVETGLLKLRNKEISGRKLVIRVDETNNLKESRHDLGWL</sequence>
<keyword evidence="5" id="KW-1185">Reference proteome</keyword>
<organism evidence="4 5">
    <name type="scientific">Aspergillus pseudodeflectus</name>
    <dbReference type="NCBI Taxonomy" id="176178"/>
    <lineage>
        <taxon>Eukaryota</taxon>
        <taxon>Fungi</taxon>
        <taxon>Dikarya</taxon>
        <taxon>Ascomycota</taxon>
        <taxon>Pezizomycotina</taxon>
        <taxon>Eurotiomycetes</taxon>
        <taxon>Eurotiomycetidae</taxon>
        <taxon>Eurotiales</taxon>
        <taxon>Aspergillaceae</taxon>
        <taxon>Aspergillus</taxon>
        <taxon>Aspergillus subgen. Nidulantes</taxon>
    </lineage>
</organism>
<dbReference type="SMART" id="SM00829">
    <property type="entry name" value="PKS_ER"/>
    <property type="match status" value="1"/>
</dbReference>
<dbReference type="Gene3D" id="3.40.50.720">
    <property type="entry name" value="NAD(P)-binding Rossmann-like Domain"/>
    <property type="match status" value="1"/>
</dbReference>
<dbReference type="PANTHER" id="PTHR45348">
    <property type="entry name" value="HYPOTHETICAL OXIDOREDUCTASE (EUROFUNG)"/>
    <property type="match status" value="1"/>
</dbReference>
<dbReference type="Pfam" id="PF00107">
    <property type="entry name" value="ADH_zinc_N"/>
    <property type="match status" value="1"/>
</dbReference>
<dbReference type="InterPro" id="IPR036291">
    <property type="entry name" value="NAD(P)-bd_dom_sf"/>
</dbReference>
<dbReference type="RefSeq" id="XP_070897461.1">
    <property type="nucleotide sequence ID" value="XM_071046052.1"/>
</dbReference>
<dbReference type="PANTHER" id="PTHR45348:SF2">
    <property type="entry name" value="ZINC-TYPE ALCOHOL DEHYDROGENASE-LIKE PROTEIN C2E1P3.01"/>
    <property type="match status" value="1"/>
</dbReference>
<dbReference type="InterPro" id="IPR020843">
    <property type="entry name" value="ER"/>
</dbReference>
<dbReference type="Proteomes" id="UP001610444">
    <property type="component" value="Unassembled WGS sequence"/>
</dbReference>
<reference evidence="4 5" key="1">
    <citation type="submission" date="2024-07" db="EMBL/GenBank/DDBJ databases">
        <title>Section-level genome sequencing and comparative genomics of Aspergillus sections Usti and Cavernicolus.</title>
        <authorList>
            <consortium name="Lawrence Berkeley National Laboratory"/>
            <person name="Nybo J.L."/>
            <person name="Vesth T.C."/>
            <person name="Theobald S."/>
            <person name="Frisvad J.C."/>
            <person name="Larsen T.O."/>
            <person name="Kjaerboelling I."/>
            <person name="Rothschild-Mancinelli K."/>
            <person name="Lyhne E.K."/>
            <person name="Kogle M.E."/>
            <person name="Barry K."/>
            <person name="Clum A."/>
            <person name="Na H."/>
            <person name="Ledsgaard L."/>
            <person name="Lin J."/>
            <person name="Lipzen A."/>
            <person name="Kuo A."/>
            <person name="Riley R."/>
            <person name="Mondo S."/>
            <person name="LaButti K."/>
            <person name="Haridas S."/>
            <person name="Pangalinan J."/>
            <person name="Salamov A.A."/>
            <person name="Simmons B.A."/>
            <person name="Magnuson J.K."/>
            <person name="Chen J."/>
            <person name="Drula E."/>
            <person name="Henrissat B."/>
            <person name="Wiebenga A."/>
            <person name="Lubbers R.J."/>
            <person name="Gomes A.C."/>
            <person name="Macurrencykelacurrency M.R."/>
            <person name="Stajich J."/>
            <person name="Grigoriev I.V."/>
            <person name="Mortensen U.H."/>
            <person name="De vries R.P."/>
            <person name="Baker S.E."/>
            <person name="Andersen M.R."/>
        </authorList>
    </citation>
    <scope>NUCLEOTIDE SEQUENCE [LARGE SCALE GENOMIC DNA]</scope>
    <source>
        <strain evidence="4 5">CBS 756.74</strain>
    </source>
</reference>
<dbReference type="GeneID" id="98161216"/>
<name>A0ABR4K3W3_9EURO</name>
<protein>
    <submittedName>
        <fullName evidence="4">Oxidoreductase</fullName>
    </submittedName>
</protein>
<evidence type="ECO:0000256" key="1">
    <source>
        <dbReference type="ARBA" id="ARBA00008072"/>
    </source>
</evidence>